<dbReference type="Proteomes" id="UP000729402">
    <property type="component" value="Unassembled WGS sequence"/>
</dbReference>
<evidence type="ECO:0000313" key="2">
    <source>
        <dbReference type="Proteomes" id="UP000729402"/>
    </source>
</evidence>
<sequence length="87" mass="9932">MAIFGDFAGVSLILEFRRKRVLSRSDGLVHCSSFLVCDNSVWNLHPLDLLKFPLFNYHAHMTRVLINVKAVLLLMNDRIFEAQGGNE</sequence>
<protein>
    <submittedName>
        <fullName evidence="1">Uncharacterized protein</fullName>
    </submittedName>
</protein>
<reference evidence="1" key="1">
    <citation type="journal article" date="2021" name="bioRxiv">
        <title>Whole Genome Assembly and Annotation of Northern Wild Rice, Zizania palustris L., Supports a Whole Genome Duplication in the Zizania Genus.</title>
        <authorList>
            <person name="Haas M."/>
            <person name="Kono T."/>
            <person name="Macchietto M."/>
            <person name="Millas R."/>
            <person name="McGilp L."/>
            <person name="Shao M."/>
            <person name="Duquette J."/>
            <person name="Hirsch C.N."/>
            <person name="Kimball J."/>
        </authorList>
    </citation>
    <scope>NUCLEOTIDE SEQUENCE</scope>
    <source>
        <tissue evidence="1">Fresh leaf tissue</tissue>
    </source>
</reference>
<keyword evidence="2" id="KW-1185">Reference proteome</keyword>
<reference evidence="1" key="2">
    <citation type="submission" date="2021-02" db="EMBL/GenBank/DDBJ databases">
        <authorList>
            <person name="Kimball J.A."/>
            <person name="Haas M.W."/>
            <person name="Macchietto M."/>
            <person name="Kono T."/>
            <person name="Duquette J."/>
            <person name="Shao M."/>
        </authorList>
    </citation>
    <scope>NUCLEOTIDE SEQUENCE</scope>
    <source>
        <tissue evidence="1">Fresh leaf tissue</tissue>
    </source>
</reference>
<comment type="caution">
    <text evidence="1">The sequence shown here is derived from an EMBL/GenBank/DDBJ whole genome shotgun (WGS) entry which is preliminary data.</text>
</comment>
<evidence type="ECO:0000313" key="1">
    <source>
        <dbReference type="EMBL" id="KAG8058943.1"/>
    </source>
</evidence>
<dbReference type="AlphaFoldDB" id="A0A8J5S5Y2"/>
<gene>
    <name evidence="1" type="ORF">GUJ93_ZPchr0002g23801</name>
</gene>
<name>A0A8J5S5Y2_ZIZPA</name>
<accession>A0A8J5S5Y2</accession>
<dbReference type="EMBL" id="JAAALK010000287">
    <property type="protein sequence ID" value="KAG8058943.1"/>
    <property type="molecule type" value="Genomic_DNA"/>
</dbReference>
<organism evidence="1 2">
    <name type="scientific">Zizania palustris</name>
    <name type="common">Northern wild rice</name>
    <dbReference type="NCBI Taxonomy" id="103762"/>
    <lineage>
        <taxon>Eukaryota</taxon>
        <taxon>Viridiplantae</taxon>
        <taxon>Streptophyta</taxon>
        <taxon>Embryophyta</taxon>
        <taxon>Tracheophyta</taxon>
        <taxon>Spermatophyta</taxon>
        <taxon>Magnoliopsida</taxon>
        <taxon>Liliopsida</taxon>
        <taxon>Poales</taxon>
        <taxon>Poaceae</taxon>
        <taxon>BOP clade</taxon>
        <taxon>Oryzoideae</taxon>
        <taxon>Oryzeae</taxon>
        <taxon>Zizaniinae</taxon>
        <taxon>Zizania</taxon>
    </lineage>
</organism>
<proteinExistence type="predicted"/>